<reference evidence="4 5" key="1">
    <citation type="journal article" date="2003" name="Proc. Natl. Acad. Sci. U.S.A.">
        <title>Complete genome sequence of the marine planctomycete Pirellula sp. strain 1.</title>
        <authorList>
            <person name="Gloeckner F.O."/>
            <person name="Kube M."/>
            <person name="Bauer M."/>
            <person name="Teeling H."/>
            <person name="Lombardot T."/>
            <person name="Ludwig W."/>
            <person name="Gade D."/>
            <person name="Beck A."/>
            <person name="Borzym K."/>
            <person name="Heitmann K."/>
            <person name="Rabus R."/>
            <person name="Schlesner H."/>
            <person name="Amann R."/>
            <person name="Reinhardt R."/>
        </authorList>
    </citation>
    <scope>NUCLEOTIDE SEQUENCE [LARGE SCALE GENOMIC DNA]</scope>
    <source>
        <strain evidence="5">DSM 10527 / NCIMB 13988 / SH1</strain>
    </source>
</reference>
<organism evidence="4 5">
    <name type="scientific">Rhodopirellula baltica (strain DSM 10527 / NCIMB 13988 / SH1)</name>
    <dbReference type="NCBI Taxonomy" id="243090"/>
    <lineage>
        <taxon>Bacteria</taxon>
        <taxon>Pseudomonadati</taxon>
        <taxon>Planctomycetota</taxon>
        <taxon>Planctomycetia</taxon>
        <taxon>Pirellulales</taxon>
        <taxon>Pirellulaceae</taxon>
        <taxon>Rhodopirellula</taxon>
    </lineage>
</organism>
<dbReference type="Proteomes" id="UP000001025">
    <property type="component" value="Chromosome"/>
</dbReference>
<dbReference type="AlphaFoldDB" id="Q7ULA4"/>
<evidence type="ECO:0000256" key="1">
    <source>
        <dbReference type="ARBA" id="ARBA00022676"/>
    </source>
</evidence>
<keyword evidence="2" id="KW-0808">Transferase</keyword>
<protein>
    <submittedName>
        <fullName evidence="4">Probable mannosyltransferase A (MtfA)</fullName>
    </submittedName>
</protein>
<name>Q7ULA4_RHOBA</name>
<dbReference type="eggNOG" id="COG0438">
    <property type="taxonomic scope" value="Bacteria"/>
</dbReference>
<dbReference type="CDD" id="cd03801">
    <property type="entry name" value="GT4_PimA-like"/>
    <property type="match status" value="1"/>
</dbReference>
<dbReference type="CAZy" id="GT4">
    <property type="family name" value="Glycosyltransferase Family 4"/>
</dbReference>
<dbReference type="SUPFAM" id="SSF53756">
    <property type="entry name" value="UDP-Glycosyltransferase/glycogen phosphorylase"/>
    <property type="match status" value="1"/>
</dbReference>
<evidence type="ECO:0000313" key="4">
    <source>
        <dbReference type="EMBL" id="CAD76373.1"/>
    </source>
</evidence>
<gene>
    <name evidence="4" type="primary">mtfA</name>
    <name evidence="4" type="ordered locus">RB9627</name>
</gene>
<dbReference type="Gene3D" id="3.40.50.2000">
    <property type="entry name" value="Glycogen Phosphorylase B"/>
    <property type="match status" value="2"/>
</dbReference>
<keyword evidence="1 4" id="KW-0328">Glycosyltransferase</keyword>
<evidence type="ECO:0000259" key="3">
    <source>
        <dbReference type="Pfam" id="PF00534"/>
    </source>
</evidence>
<dbReference type="Pfam" id="PF00534">
    <property type="entry name" value="Glycos_transf_1"/>
    <property type="match status" value="1"/>
</dbReference>
<dbReference type="GO" id="GO:0016757">
    <property type="term" value="F:glycosyltransferase activity"/>
    <property type="evidence" value="ECO:0000318"/>
    <property type="project" value="GO_Central"/>
</dbReference>
<dbReference type="PANTHER" id="PTHR12526:SF510">
    <property type="entry name" value="D-INOSITOL 3-PHOSPHATE GLYCOSYLTRANSFERASE"/>
    <property type="match status" value="1"/>
</dbReference>
<dbReference type="EMBL" id="BX294149">
    <property type="protein sequence ID" value="CAD76373.1"/>
    <property type="molecule type" value="Genomic_DNA"/>
</dbReference>
<dbReference type="InterPro" id="IPR001296">
    <property type="entry name" value="Glyco_trans_1"/>
</dbReference>
<dbReference type="HOGENOM" id="CLU_043949_0_0_0"/>
<dbReference type="EnsemblBacteria" id="CAD76373">
    <property type="protein sequence ID" value="CAD76373"/>
    <property type="gene ID" value="RB9627"/>
</dbReference>
<dbReference type="InParanoid" id="Q7ULA4"/>
<dbReference type="OrthoDB" id="9797829at2"/>
<evidence type="ECO:0000313" key="5">
    <source>
        <dbReference type="Proteomes" id="UP000001025"/>
    </source>
</evidence>
<keyword evidence="5" id="KW-1185">Reference proteome</keyword>
<dbReference type="KEGG" id="rba:RB9627"/>
<sequence>MADSVFSKLFEKIGTLIGRDPNEPHRPFSLQEVQQILHQHHDALLELYGVPIEELRARQLRQRILEDTSSAGNSLCNPHTTERVFAGDWAIFTPLPPTASGIADYAAELAPSLASRLNAIYIIADDAPTPEHFGFPFERLSEWKSNQERDRATPRLYHLGNSHIHEYILQEAMQQPGVVVLHDWVLHHLFEQTMLRRSDSDTFRKLAVEHHGPLGEVIADLAERELSGDAFRFGLPMTAPALQNAKAVIVHSFESMYRVRDLLPDIPVQRIPLQYSRSTDCEETNASDVRKRLGMHPDRLIFVALGLATVQKRLDSLISTLAAIKEQIPPFELWVVGELPDSLGLRELTIESGLANHMHVTGRVDMNTFQAFIDHSDVVVNLRFPSAGESSATLIRAMGAGKPCVVFDSGSALDYPGDSLVRIPIEISSHAGLANALRSLACDENARQQTGSAAANHIAKWHAVDQCADAYANFMLSVTTERDEPSR</sequence>
<evidence type="ECO:0000256" key="2">
    <source>
        <dbReference type="ARBA" id="ARBA00022679"/>
    </source>
</evidence>
<proteinExistence type="predicted"/>
<accession>Q7ULA4</accession>
<feature type="domain" description="Glycosyl transferase family 1" evidence="3">
    <location>
        <begin position="290"/>
        <end position="456"/>
    </location>
</feature>
<dbReference type="PANTHER" id="PTHR12526">
    <property type="entry name" value="GLYCOSYLTRANSFERASE"/>
    <property type="match status" value="1"/>
</dbReference>
<dbReference type="STRING" id="243090.RB9627"/>
<dbReference type="PATRIC" id="fig|243090.15.peg.4625"/>